<name>A0A6A4GQU1_9AGAR</name>
<dbReference type="AlphaFoldDB" id="A0A6A4GQU1"/>
<gene>
    <name evidence="1" type="ORF">BT96DRAFT_1004465</name>
</gene>
<accession>A0A6A4GQU1</accession>
<proteinExistence type="predicted"/>
<sequence>MYTQFQAYEYKKKLGWDFRLICVKVLGKKAANLAISPSKLVQKRTRVFLNLDSDEDDDADAHRSKRK</sequence>
<dbReference type="OrthoDB" id="3045894at2759"/>
<dbReference type="Proteomes" id="UP000799118">
    <property type="component" value="Unassembled WGS sequence"/>
</dbReference>
<evidence type="ECO:0000313" key="2">
    <source>
        <dbReference type="Proteomes" id="UP000799118"/>
    </source>
</evidence>
<protein>
    <submittedName>
        <fullName evidence="1">Uncharacterized protein</fullName>
    </submittedName>
</protein>
<reference evidence="1" key="1">
    <citation type="journal article" date="2019" name="Environ. Microbiol.">
        <title>Fungal ecological strategies reflected in gene transcription - a case study of two litter decomposers.</title>
        <authorList>
            <person name="Barbi F."/>
            <person name="Kohler A."/>
            <person name="Barry K."/>
            <person name="Baskaran P."/>
            <person name="Daum C."/>
            <person name="Fauchery L."/>
            <person name="Ihrmark K."/>
            <person name="Kuo A."/>
            <person name="LaButti K."/>
            <person name="Lipzen A."/>
            <person name="Morin E."/>
            <person name="Grigoriev I.V."/>
            <person name="Henrissat B."/>
            <person name="Lindahl B."/>
            <person name="Martin F."/>
        </authorList>
    </citation>
    <scope>NUCLEOTIDE SEQUENCE</scope>
    <source>
        <strain evidence="1">JB14</strain>
    </source>
</reference>
<keyword evidence="2" id="KW-1185">Reference proteome</keyword>
<evidence type="ECO:0000313" key="1">
    <source>
        <dbReference type="EMBL" id="KAE9388139.1"/>
    </source>
</evidence>
<dbReference type="EMBL" id="ML769759">
    <property type="protein sequence ID" value="KAE9388139.1"/>
    <property type="molecule type" value="Genomic_DNA"/>
</dbReference>
<organism evidence="1 2">
    <name type="scientific">Gymnopus androsaceus JB14</name>
    <dbReference type="NCBI Taxonomy" id="1447944"/>
    <lineage>
        <taxon>Eukaryota</taxon>
        <taxon>Fungi</taxon>
        <taxon>Dikarya</taxon>
        <taxon>Basidiomycota</taxon>
        <taxon>Agaricomycotina</taxon>
        <taxon>Agaricomycetes</taxon>
        <taxon>Agaricomycetidae</taxon>
        <taxon>Agaricales</taxon>
        <taxon>Marasmiineae</taxon>
        <taxon>Omphalotaceae</taxon>
        <taxon>Gymnopus</taxon>
    </lineage>
</organism>